<accession>A0A9J6E570</accession>
<dbReference type="Proteomes" id="UP000821866">
    <property type="component" value="Chromosome 4"/>
</dbReference>
<comment type="caution">
    <text evidence="1">The sequence shown here is derived from an EMBL/GenBank/DDBJ whole genome shotgun (WGS) entry which is preliminary data.</text>
</comment>
<evidence type="ECO:0000313" key="2">
    <source>
        <dbReference type="Proteomes" id="UP000821866"/>
    </source>
</evidence>
<protein>
    <submittedName>
        <fullName evidence="1">Uncharacterized protein</fullName>
    </submittedName>
</protein>
<name>A0A9J6E570_RHIMP</name>
<reference evidence="1" key="2">
    <citation type="submission" date="2021-09" db="EMBL/GenBank/DDBJ databases">
        <authorList>
            <person name="Jia N."/>
            <person name="Wang J."/>
            <person name="Shi W."/>
            <person name="Du L."/>
            <person name="Sun Y."/>
            <person name="Zhan W."/>
            <person name="Jiang J."/>
            <person name="Wang Q."/>
            <person name="Zhang B."/>
            <person name="Ji P."/>
            <person name="Sakyi L.B."/>
            <person name="Cui X."/>
            <person name="Yuan T."/>
            <person name="Jiang B."/>
            <person name="Yang W."/>
            <person name="Lam T.T.-Y."/>
            <person name="Chang Q."/>
            <person name="Ding S."/>
            <person name="Wang X."/>
            <person name="Zhu J."/>
            <person name="Ruan X."/>
            <person name="Zhao L."/>
            <person name="Wei J."/>
            <person name="Que T."/>
            <person name="Du C."/>
            <person name="Cheng J."/>
            <person name="Dai P."/>
            <person name="Han X."/>
            <person name="Huang E."/>
            <person name="Gao Y."/>
            <person name="Liu J."/>
            <person name="Shao H."/>
            <person name="Ye R."/>
            <person name="Li L."/>
            <person name="Wei W."/>
            <person name="Wang X."/>
            <person name="Wang C."/>
            <person name="Huo Q."/>
            <person name="Li W."/>
            <person name="Guo W."/>
            <person name="Chen H."/>
            <person name="Chen S."/>
            <person name="Zhou L."/>
            <person name="Zhou L."/>
            <person name="Ni X."/>
            <person name="Tian J."/>
            <person name="Zhou Y."/>
            <person name="Sheng Y."/>
            <person name="Liu T."/>
            <person name="Pan Y."/>
            <person name="Xia L."/>
            <person name="Li J."/>
            <person name="Zhao F."/>
            <person name="Cao W."/>
        </authorList>
    </citation>
    <scope>NUCLEOTIDE SEQUENCE</scope>
    <source>
        <strain evidence="1">Rmic-2018</strain>
        <tissue evidence="1">Larvae</tissue>
    </source>
</reference>
<organism evidence="1 2">
    <name type="scientific">Rhipicephalus microplus</name>
    <name type="common">Cattle tick</name>
    <name type="synonym">Boophilus microplus</name>
    <dbReference type="NCBI Taxonomy" id="6941"/>
    <lineage>
        <taxon>Eukaryota</taxon>
        <taxon>Metazoa</taxon>
        <taxon>Ecdysozoa</taxon>
        <taxon>Arthropoda</taxon>
        <taxon>Chelicerata</taxon>
        <taxon>Arachnida</taxon>
        <taxon>Acari</taxon>
        <taxon>Parasitiformes</taxon>
        <taxon>Ixodida</taxon>
        <taxon>Ixodoidea</taxon>
        <taxon>Ixodidae</taxon>
        <taxon>Rhipicephalinae</taxon>
        <taxon>Rhipicephalus</taxon>
        <taxon>Boophilus</taxon>
    </lineage>
</organism>
<proteinExistence type="predicted"/>
<dbReference type="EMBL" id="JABSTU010000006">
    <property type="protein sequence ID" value="KAH8029224.1"/>
    <property type="molecule type" value="Genomic_DNA"/>
</dbReference>
<keyword evidence="2" id="KW-1185">Reference proteome</keyword>
<sequence length="181" mass="19914">MKEEGRRFLHDQVLVLHGVKFKFEYHGLQVKRACFLGFSAGRNDLALQQAFGNYGMLLLPGGTSQPEPISKGAPEGDKREVGLELPGHLILPAAAERPSFSPVGAPVTKPADAPFIEQDGDNPMNWSLVLRWKWRSASRLRRSSKEMLAAASCGGQPPGSEATCSDQVRRGILPFDRQIQY</sequence>
<gene>
    <name evidence="1" type="ORF">HPB51_023816</name>
</gene>
<evidence type="ECO:0000313" key="1">
    <source>
        <dbReference type="EMBL" id="KAH8029224.1"/>
    </source>
</evidence>
<dbReference type="AlphaFoldDB" id="A0A9J6E570"/>
<reference evidence="1" key="1">
    <citation type="journal article" date="2020" name="Cell">
        <title>Large-Scale Comparative Analyses of Tick Genomes Elucidate Their Genetic Diversity and Vector Capacities.</title>
        <authorList>
            <consortium name="Tick Genome and Microbiome Consortium (TIGMIC)"/>
            <person name="Jia N."/>
            <person name="Wang J."/>
            <person name="Shi W."/>
            <person name="Du L."/>
            <person name="Sun Y."/>
            <person name="Zhan W."/>
            <person name="Jiang J.F."/>
            <person name="Wang Q."/>
            <person name="Zhang B."/>
            <person name="Ji P."/>
            <person name="Bell-Sakyi L."/>
            <person name="Cui X.M."/>
            <person name="Yuan T.T."/>
            <person name="Jiang B.G."/>
            <person name="Yang W.F."/>
            <person name="Lam T.T."/>
            <person name="Chang Q.C."/>
            <person name="Ding S.J."/>
            <person name="Wang X.J."/>
            <person name="Zhu J.G."/>
            <person name="Ruan X.D."/>
            <person name="Zhao L."/>
            <person name="Wei J.T."/>
            <person name="Ye R.Z."/>
            <person name="Que T.C."/>
            <person name="Du C.H."/>
            <person name="Zhou Y.H."/>
            <person name="Cheng J.X."/>
            <person name="Dai P.F."/>
            <person name="Guo W.B."/>
            <person name="Han X.H."/>
            <person name="Huang E.J."/>
            <person name="Li L.F."/>
            <person name="Wei W."/>
            <person name="Gao Y.C."/>
            <person name="Liu J.Z."/>
            <person name="Shao H.Z."/>
            <person name="Wang X."/>
            <person name="Wang C.C."/>
            <person name="Yang T.C."/>
            <person name="Huo Q.B."/>
            <person name="Li W."/>
            <person name="Chen H.Y."/>
            <person name="Chen S.E."/>
            <person name="Zhou L.G."/>
            <person name="Ni X.B."/>
            <person name="Tian J.H."/>
            <person name="Sheng Y."/>
            <person name="Liu T."/>
            <person name="Pan Y.S."/>
            <person name="Xia L.Y."/>
            <person name="Li J."/>
            <person name="Zhao F."/>
            <person name="Cao W.C."/>
        </authorList>
    </citation>
    <scope>NUCLEOTIDE SEQUENCE</scope>
    <source>
        <strain evidence="1">Rmic-2018</strain>
    </source>
</reference>